<keyword evidence="1" id="KW-0175">Coiled coil</keyword>
<protein>
    <submittedName>
        <fullName evidence="3">Uncharacterized protein</fullName>
    </submittedName>
</protein>
<evidence type="ECO:0000256" key="2">
    <source>
        <dbReference type="SAM" id="MobiDB-lite"/>
    </source>
</evidence>
<dbReference type="AlphaFoldDB" id="A0A0L0N5F3"/>
<reference evidence="3 4" key="1">
    <citation type="journal article" date="2015" name="BMC Genomics">
        <title>The genome of the truffle-parasite Tolypocladium ophioglossoides and the evolution of antifungal peptaibiotics.</title>
        <authorList>
            <person name="Quandt C.A."/>
            <person name="Bushley K.E."/>
            <person name="Spatafora J.W."/>
        </authorList>
    </citation>
    <scope>NUCLEOTIDE SEQUENCE [LARGE SCALE GENOMIC DNA]</scope>
    <source>
        <strain evidence="3 4">CBS 100239</strain>
    </source>
</reference>
<comment type="caution">
    <text evidence="3">The sequence shown here is derived from an EMBL/GenBank/DDBJ whole genome shotgun (WGS) entry which is preliminary data.</text>
</comment>
<dbReference type="OrthoDB" id="4332097at2759"/>
<feature type="region of interest" description="Disordered" evidence="2">
    <location>
        <begin position="532"/>
        <end position="590"/>
    </location>
</feature>
<keyword evidence="4" id="KW-1185">Reference proteome</keyword>
<evidence type="ECO:0000313" key="4">
    <source>
        <dbReference type="Proteomes" id="UP000036947"/>
    </source>
</evidence>
<name>A0A0L0N5F3_TOLOC</name>
<dbReference type="Gene3D" id="1.20.5.340">
    <property type="match status" value="1"/>
</dbReference>
<proteinExistence type="predicted"/>
<gene>
    <name evidence="3" type="ORF">TOPH_06175</name>
</gene>
<organism evidence="3 4">
    <name type="scientific">Tolypocladium ophioglossoides (strain CBS 100239)</name>
    <name type="common">Snaketongue truffleclub</name>
    <name type="synonym">Elaphocordyceps ophioglossoides</name>
    <dbReference type="NCBI Taxonomy" id="1163406"/>
    <lineage>
        <taxon>Eukaryota</taxon>
        <taxon>Fungi</taxon>
        <taxon>Dikarya</taxon>
        <taxon>Ascomycota</taxon>
        <taxon>Pezizomycotina</taxon>
        <taxon>Sordariomycetes</taxon>
        <taxon>Hypocreomycetidae</taxon>
        <taxon>Hypocreales</taxon>
        <taxon>Ophiocordycipitaceae</taxon>
        <taxon>Tolypocladium</taxon>
    </lineage>
</organism>
<sequence length="590" mass="66000">MFIYTGKLEWLHYGEDELFVVVLPNGPVRVGDTVYFYFRWTINAKGVKNPKWFQSLNVEEIVKTENGDDTFQLSHGYYSWEIQSQKGYQTITVNMSNPDGHKSAMSLDRTYQPKGEASTDAARIWTGKLDWPRYATNELFIVIVPDGFGADKPVLAFWQWTVNAENKPKSPCLVHGVQQAETPSEGVFKFTFTDYYIMACTWDEKTERLAINMQEPQKHGQDIGPFNLAALVERNVDGLTPPELPVGKAESEVRYPQAEPALARIHTPMPFPRTLVETLTHTAAFLDEAGHLAKYAVDRYHTLDKSYHALLTQNDDLNRQIGQLTVVGGKEKKEIDSLQEQLAVSLDAAAKKEAELTQKVQDLQKASTKEMDHDSEDHSALKAAHEQIQKEQDARSEVEKQVVTLQFALSEGQTRISQLQVQDLQLVSEISNLRGQLDTEKAHNAELGGRAGDLEAKVAMLENDAAAMQKTLARTTEDLKQAQEDAKAKDKVICGLKNDVAAKEKAYEERQKITGAIIQTLEDQMAKLEAKWPFPDGSSFPNPFPDGSIPNPFPDGSIPNPSTDGSFPLHTFPQPPQQTTNDPTDATRKD</sequence>
<dbReference type="STRING" id="1163406.A0A0L0N5F3"/>
<evidence type="ECO:0000256" key="1">
    <source>
        <dbReference type="SAM" id="Coils"/>
    </source>
</evidence>
<evidence type="ECO:0000313" key="3">
    <source>
        <dbReference type="EMBL" id="KND89251.1"/>
    </source>
</evidence>
<feature type="coiled-coil region" evidence="1">
    <location>
        <begin position="451"/>
        <end position="492"/>
    </location>
</feature>
<dbReference type="Proteomes" id="UP000036947">
    <property type="component" value="Unassembled WGS sequence"/>
</dbReference>
<feature type="coiled-coil region" evidence="1">
    <location>
        <begin position="335"/>
        <end position="401"/>
    </location>
</feature>
<dbReference type="EMBL" id="LFRF01000020">
    <property type="protein sequence ID" value="KND89251.1"/>
    <property type="molecule type" value="Genomic_DNA"/>
</dbReference>
<accession>A0A0L0N5F3</accession>